<evidence type="ECO:0008006" key="7">
    <source>
        <dbReference type="Google" id="ProtNLM"/>
    </source>
</evidence>
<evidence type="ECO:0000256" key="4">
    <source>
        <dbReference type="ARBA" id="ARBA00022777"/>
    </source>
</evidence>
<dbReference type="InterPro" id="IPR036193">
    <property type="entry name" value="ADK_active_lid_dom_sf"/>
</dbReference>
<dbReference type="GO" id="GO:0004017">
    <property type="term" value="F:AMP kinase activity"/>
    <property type="evidence" value="ECO:0007669"/>
    <property type="project" value="InterPro"/>
</dbReference>
<dbReference type="InterPro" id="IPR000850">
    <property type="entry name" value="Adenylat/UMP-CMP_kin"/>
</dbReference>
<reference evidence="6" key="1">
    <citation type="journal article" date="2020" name="J. Eukaryot. Microbiol.">
        <title>De novo Sequencing, Assembly and Annotation of the Transcriptome for the Free-Living Testate Amoeba Arcella intermedia.</title>
        <authorList>
            <person name="Ribeiro G.M."/>
            <person name="Porfirio-Sousa A.L."/>
            <person name="Maurer-Alcala X.X."/>
            <person name="Katz L.A."/>
            <person name="Lahr D.J.G."/>
        </authorList>
    </citation>
    <scope>NUCLEOTIDE SEQUENCE</scope>
</reference>
<organism evidence="6">
    <name type="scientific">Arcella intermedia</name>
    <dbReference type="NCBI Taxonomy" id="1963864"/>
    <lineage>
        <taxon>Eukaryota</taxon>
        <taxon>Amoebozoa</taxon>
        <taxon>Tubulinea</taxon>
        <taxon>Elardia</taxon>
        <taxon>Arcellinida</taxon>
        <taxon>Sphaerothecina</taxon>
        <taxon>Arcellidae</taxon>
        <taxon>Arcella</taxon>
    </lineage>
</organism>
<dbReference type="CDD" id="cd01428">
    <property type="entry name" value="ADK"/>
    <property type="match status" value="1"/>
</dbReference>
<evidence type="ECO:0000256" key="3">
    <source>
        <dbReference type="ARBA" id="ARBA00022741"/>
    </source>
</evidence>
<keyword evidence="3" id="KW-0547">Nucleotide-binding</keyword>
<protein>
    <recommendedName>
        <fullName evidence="7">Adenylate kinase active site lid domain-containing protein</fullName>
    </recommendedName>
</protein>
<dbReference type="NCBIfam" id="TIGR01351">
    <property type="entry name" value="adk"/>
    <property type="match status" value="1"/>
</dbReference>
<dbReference type="HAMAP" id="MF_00235">
    <property type="entry name" value="Adenylate_kinase_Adk"/>
    <property type="match status" value="1"/>
</dbReference>
<accession>A0A6B2LI49</accession>
<dbReference type="PANTHER" id="PTHR23359">
    <property type="entry name" value="NUCLEOTIDE KINASE"/>
    <property type="match status" value="1"/>
</dbReference>
<evidence type="ECO:0000256" key="5">
    <source>
        <dbReference type="RuleBase" id="RU003330"/>
    </source>
</evidence>
<dbReference type="FunFam" id="3.40.50.300:FF:000106">
    <property type="entry name" value="Adenylate kinase mitochondrial"/>
    <property type="match status" value="1"/>
</dbReference>
<dbReference type="SUPFAM" id="SSF57774">
    <property type="entry name" value="Microbial and mitochondrial ADK, insert 'zinc finger' domain"/>
    <property type="match status" value="1"/>
</dbReference>
<proteinExistence type="inferred from homology"/>
<dbReference type="InterPro" id="IPR006259">
    <property type="entry name" value="Adenyl_kin_sub"/>
</dbReference>
<evidence type="ECO:0000256" key="1">
    <source>
        <dbReference type="ARBA" id="ARBA00007220"/>
    </source>
</evidence>
<dbReference type="EMBL" id="GIBP01007774">
    <property type="protein sequence ID" value="NDV36743.1"/>
    <property type="molecule type" value="Transcribed_RNA"/>
</dbReference>
<name>A0A6B2LI49_9EUKA</name>
<comment type="similarity">
    <text evidence="1 5">Belongs to the adenylate kinase family.</text>
</comment>
<dbReference type="PROSITE" id="PS00113">
    <property type="entry name" value="ADENYLATE_KINASE"/>
    <property type="match status" value="1"/>
</dbReference>
<sequence>MLCGAPASGKGTQCEMLVSHFSFAHLSTGDILREEVAHGTPMGVQAKSYMDNGELVPDSIIIGIVKLKIKDPQIQARGWILDGFPRTDVQAKALSEAGAEPEKIIILDVPDETLVERVTGRRMDPVTGKIYHIKYSPAPTPEIQERLIQRSDDTEQKLKTRLVAYHNNINLIIDYYKKTNSKIYRIDGNRSKELIFKEIQAILTNRHNL</sequence>
<dbReference type="Gene3D" id="3.40.50.300">
    <property type="entry name" value="P-loop containing nucleotide triphosphate hydrolases"/>
    <property type="match status" value="1"/>
</dbReference>
<dbReference type="Pfam" id="PF00406">
    <property type="entry name" value="ADK"/>
    <property type="match status" value="1"/>
</dbReference>
<keyword evidence="4 5" id="KW-0418">Kinase</keyword>
<dbReference type="InterPro" id="IPR033690">
    <property type="entry name" value="Adenylat_kinase_CS"/>
</dbReference>
<dbReference type="PRINTS" id="PR00094">
    <property type="entry name" value="ADENYLTKNASE"/>
</dbReference>
<dbReference type="InterPro" id="IPR027417">
    <property type="entry name" value="P-loop_NTPase"/>
</dbReference>
<dbReference type="AlphaFoldDB" id="A0A6B2LI49"/>
<evidence type="ECO:0000313" key="6">
    <source>
        <dbReference type="EMBL" id="NDV36743.1"/>
    </source>
</evidence>
<evidence type="ECO:0000256" key="2">
    <source>
        <dbReference type="ARBA" id="ARBA00022679"/>
    </source>
</evidence>
<dbReference type="GO" id="GO:0005524">
    <property type="term" value="F:ATP binding"/>
    <property type="evidence" value="ECO:0007669"/>
    <property type="project" value="InterPro"/>
</dbReference>
<keyword evidence="2 5" id="KW-0808">Transferase</keyword>
<dbReference type="SUPFAM" id="SSF52540">
    <property type="entry name" value="P-loop containing nucleoside triphosphate hydrolases"/>
    <property type="match status" value="1"/>
</dbReference>